<dbReference type="RefSeq" id="WP_188538283.1">
    <property type="nucleotide sequence ID" value="NZ_BMFT01000001.1"/>
</dbReference>
<evidence type="ECO:0008006" key="4">
    <source>
        <dbReference type="Google" id="ProtNLM"/>
    </source>
</evidence>
<evidence type="ECO:0000313" key="2">
    <source>
        <dbReference type="EMBL" id="GGH22073.1"/>
    </source>
</evidence>
<name>A0ABQ1YF18_9BACL</name>
<gene>
    <name evidence="2" type="ORF">GCM10008013_20330</name>
</gene>
<keyword evidence="1" id="KW-0812">Transmembrane</keyword>
<evidence type="ECO:0000313" key="3">
    <source>
        <dbReference type="Proteomes" id="UP000659344"/>
    </source>
</evidence>
<keyword evidence="3" id="KW-1185">Reference proteome</keyword>
<dbReference type="Proteomes" id="UP000659344">
    <property type="component" value="Unassembled WGS sequence"/>
</dbReference>
<dbReference type="EMBL" id="BMFT01000001">
    <property type="protein sequence ID" value="GGH22073.1"/>
    <property type="molecule type" value="Genomic_DNA"/>
</dbReference>
<sequence length="276" mass="31722">MKQFDPYDPDYPQEYDELFENAFEKATDALPLRTNEDKRNSWLKIQARIQHDKNRRNRHRKYRLVLLATASMFIGGILFSQPLLTQAVSPIYQKMTHWGSDMNIMVFGSYHQGDDDKAKTPPPPDITEELIQEVVPPPTLVASGNDIPVAVSLKEASNRLPFQLPEITYVPERFSLDTVELMVPSIPTLTTESVNLSYYNRDGEQLRMIFQLIHENETISMITDDQTIELKLHNDRIAYYSPGEFSSLTFTFDNVLAKVFGNTNEEELLQIANGFK</sequence>
<protein>
    <recommendedName>
        <fullName evidence="4">DUF4367 domain-containing protein</fullName>
    </recommendedName>
</protein>
<keyword evidence="1" id="KW-1133">Transmembrane helix</keyword>
<comment type="caution">
    <text evidence="2">The sequence shown here is derived from an EMBL/GenBank/DDBJ whole genome shotgun (WGS) entry which is preliminary data.</text>
</comment>
<accession>A0ABQ1YF18</accession>
<feature type="transmembrane region" description="Helical" evidence="1">
    <location>
        <begin position="64"/>
        <end position="84"/>
    </location>
</feature>
<reference evidence="3" key="1">
    <citation type="journal article" date="2019" name="Int. J. Syst. Evol. Microbiol.">
        <title>The Global Catalogue of Microorganisms (GCM) 10K type strain sequencing project: providing services to taxonomists for standard genome sequencing and annotation.</title>
        <authorList>
            <consortium name="The Broad Institute Genomics Platform"/>
            <consortium name="The Broad Institute Genome Sequencing Center for Infectious Disease"/>
            <person name="Wu L."/>
            <person name="Ma J."/>
        </authorList>
    </citation>
    <scope>NUCLEOTIDE SEQUENCE [LARGE SCALE GENOMIC DNA]</scope>
    <source>
        <strain evidence="3">CGMCC 1.12769</strain>
    </source>
</reference>
<proteinExistence type="predicted"/>
<keyword evidence="1" id="KW-0472">Membrane</keyword>
<organism evidence="2 3">
    <name type="scientific">Paenibacillus segetis</name>
    <dbReference type="NCBI Taxonomy" id="1325360"/>
    <lineage>
        <taxon>Bacteria</taxon>
        <taxon>Bacillati</taxon>
        <taxon>Bacillota</taxon>
        <taxon>Bacilli</taxon>
        <taxon>Bacillales</taxon>
        <taxon>Paenibacillaceae</taxon>
        <taxon>Paenibacillus</taxon>
    </lineage>
</organism>
<evidence type="ECO:0000256" key="1">
    <source>
        <dbReference type="SAM" id="Phobius"/>
    </source>
</evidence>